<reference evidence="3 4" key="1">
    <citation type="journal article" date="2015" name="Genome Announc.">
        <title>Draft Genome Sequence and Gene Annotation of the Entomopathogenic Fungus Verticillium hemipterigenum.</title>
        <authorList>
            <person name="Horn F."/>
            <person name="Habel A."/>
            <person name="Scharf D.H."/>
            <person name="Dworschak J."/>
            <person name="Brakhage A.A."/>
            <person name="Guthke R."/>
            <person name="Hertweck C."/>
            <person name="Linde J."/>
        </authorList>
    </citation>
    <scope>NUCLEOTIDE SEQUENCE [LARGE SCALE GENOMIC DNA]</scope>
</reference>
<accession>A0A0A1T3W9</accession>
<keyword evidence="2" id="KW-0472">Membrane</keyword>
<evidence type="ECO:0000313" key="3">
    <source>
        <dbReference type="EMBL" id="CEJ80775.1"/>
    </source>
</evidence>
<feature type="transmembrane region" description="Helical" evidence="2">
    <location>
        <begin position="77"/>
        <end position="99"/>
    </location>
</feature>
<dbReference type="OrthoDB" id="5284712at2759"/>
<protein>
    <recommendedName>
        <fullName evidence="5">MARVEL domain-containing protein</fullName>
    </recommendedName>
</protein>
<dbReference type="HOGENOM" id="CLU_063111_0_0_1"/>
<gene>
    <name evidence="3" type="ORF">VHEMI00941</name>
</gene>
<feature type="transmembrane region" description="Helical" evidence="2">
    <location>
        <begin position="120"/>
        <end position="142"/>
    </location>
</feature>
<keyword evidence="4" id="KW-1185">Reference proteome</keyword>
<proteinExistence type="predicted"/>
<feature type="region of interest" description="Disordered" evidence="1">
    <location>
        <begin position="195"/>
        <end position="220"/>
    </location>
</feature>
<keyword evidence="2" id="KW-0812">Transmembrane</keyword>
<evidence type="ECO:0000256" key="1">
    <source>
        <dbReference type="SAM" id="MobiDB-lite"/>
    </source>
</evidence>
<evidence type="ECO:0000313" key="4">
    <source>
        <dbReference type="Proteomes" id="UP000039046"/>
    </source>
</evidence>
<dbReference type="Proteomes" id="UP000039046">
    <property type="component" value="Unassembled WGS sequence"/>
</dbReference>
<keyword evidence="2" id="KW-1133">Transmembrane helix</keyword>
<dbReference type="AlphaFoldDB" id="A0A0A1T3W9"/>
<feature type="region of interest" description="Disordered" evidence="1">
    <location>
        <begin position="233"/>
        <end position="264"/>
    </location>
</feature>
<sequence>MVDFEWDPDNVPLAKLILHCSQILLAFVAWCLEIAVFNDSKATIVGDNGWTFAVFFLYVPAWIYLIGTPRFERTRKYANPIAMFAVDVVCTILALSAFASQASYNSKDLCGTRCGISKSIVAIGVLVTLLWAGSAFVSGYTMTYSNFHGSLPGYDNRKIRTGGDNSIDPDKEAFSMAPHGDEAYERVHMEDHEQQAGGYGGSHYDQDDPSRYGSLPPRGEEMFDATKTAYHGATSMPYEPSQVGGTYTDEPVKFPNAHYDRVDR</sequence>
<dbReference type="PANTHER" id="PTHR37451:SF3">
    <property type="entry name" value="MARVEL DOMAIN-CONTAINING PROTEIN"/>
    <property type="match status" value="1"/>
</dbReference>
<dbReference type="EMBL" id="CDHN01000001">
    <property type="protein sequence ID" value="CEJ80775.1"/>
    <property type="molecule type" value="Genomic_DNA"/>
</dbReference>
<organism evidence="3 4">
    <name type="scientific">[Torrubiella] hemipterigena</name>
    <dbReference type="NCBI Taxonomy" id="1531966"/>
    <lineage>
        <taxon>Eukaryota</taxon>
        <taxon>Fungi</taxon>
        <taxon>Dikarya</taxon>
        <taxon>Ascomycota</taxon>
        <taxon>Pezizomycotina</taxon>
        <taxon>Sordariomycetes</taxon>
        <taxon>Hypocreomycetidae</taxon>
        <taxon>Hypocreales</taxon>
        <taxon>Clavicipitaceae</taxon>
        <taxon>Clavicipitaceae incertae sedis</taxon>
        <taxon>'Torrubiella' clade</taxon>
    </lineage>
</organism>
<name>A0A0A1T3W9_9HYPO</name>
<feature type="transmembrane region" description="Helical" evidence="2">
    <location>
        <begin position="16"/>
        <end position="37"/>
    </location>
</feature>
<dbReference type="PANTHER" id="PTHR37451">
    <property type="entry name" value="MARVEL DOMAIN"/>
    <property type="match status" value="1"/>
</dbReference>
<dbReference type="STRING" id="1531966.A0A0A1T3W9"/>
<feature type="transmembrane region" description="Helical" evidence="2">
    <location>
        <begin position="49"/>
        <end position="65"/>
    </location>
</feature>
<evidence type="ECO:0000256" key="2">
    <source>
        <dbReference type="SAM" id="Phobius"/>
    </source>
</evidence>
<evidence type="ECO:0008006" key="5">
    <source>
        <dbReference type="Google" id="ProtNLM"/>
    </source>
</evidence>